<protein>
    <submittedName>
        <fullName evidence="1">Uncharacterized protein</fullName>
    </submittedName>
</protein>
<dbReference type="EMBL" id="LAZR01056484">
    <property type="protein sequence ID" value="KKK74090.1"/>
    <property type="molecule type" value="Genomic_DNA"/>
</dbReference>
<dbReference type="AlphaFoldDB" id="A0A0F8YK47"/>
<accession>A0A0F8YK47</accession>
<sequence length="78" mass="8952">MMSKLLINEPPLQVLPTLAKTIGLNKAIVLQQIHYWLGIPKIGKVDDGIKWVRNSIPEWQQGNFPFWSEKTVKRILAT</sequence>
<comment type="caution">
    <text evidence="1">The sequence shown here is derived from an EMBL/GenBank/DDBJ whole genome shotgun (WGS) entry which is preliminary data.</text>
</comment>
<feature type="non-terminal residue" evidence="1">
    <location>
        <position position="78"/>
    </location>
</feature>
<organism evidence="1">
    <name type="scientific">marine sediment metagenome</name>
    <dbReference type="NCBI Taxonomy" id="412755"/>
    <lineage>
        <taxon>unclassified sequences</taxon>
        <taxon>metagenomes</taxon>
        <taxon>ecological metagenomes</taxon>
    </lineage>
</organism>
<proteinExistence type="predicted"/>
<name>A0A0F8YK47_9ZZZZ</name>
<reference evidence="1" key="1">
    <citation type="journal article" date="2015" name="Nature">
        <title>Complex archaea that bridge the gap between prokaryotes and eukaryotes.</title>
        <authorList>
            <person name="Spang A."/>
            <person name="Saw J.H."/>
            <person name="Jorgensen S.L."/>
            <person name="Zaremba-Niedzwiedzka K."/>
            <person name="Martijn J."/>
            <person name="Lind A.E."/>
            <person name="van Eijk R."/>
            <person name="Schleper C."/>
            <person name="Guy L."/>
            <person name="Ettema T.J."/>
        </authorList>
    </citation>
    <scope>NUCLEOTIDE SEQUENCE</scope>
</reference>
<evidence type="ECO:0000313" key="1">
    <source>
        <dbReference type="EMBL" id="KKK74090.1"/>
    </source>
</evidence>
<gene>
    <name evidence="1" type="ORF">LCGC14_2887270</name>
</gene>